<evidence type="ECO:0000313" key="2">
    <source>
        <dbReference type="Proteomes" id="UP001500503"/>
    </source>
</evidence>
<gene>
    <name evidence="1" type="ORF">GCM10023191_080080</name>
</gene>
<evidence type="ECO:0000313" key="1">
    <source>
        <dbReference type="EMBL" id="GAA4513264.1"/>
    </source>
</evidence>
<protein>
    <submittedName>
        <fullName evidence="1">Uncharacterized protein</fullName>
    </submittedName>
</protein>
<organism evidence="1 2">
    <name type="scientific">Actinoallomurus oryzae</name>
    <dbReference type="NCBI Taxonomy" id="502180"/>
    <lineage>
        <taxon>Bacteria</taxon>
        <taxon>Bacillati</taxon>
        <taxon>Actinomycetota</taxon>
        <taxon>Actinomycetes</taxon>
        <taxon>Streptosporangiales</taxon>
        <taxon>Thermomonosporaceae</taxon>
        <taxon>Actinoallomurus</taxon>
    </lineage>
</organism>
<comment type="caution">
    <text evidence="1">The sequence shown here is derived from an EMBL/GenBank/DDBJ whole genome shotgun (WGS) entry which is preliminary data.</text>
</comment>
<keyword evidence="2" id="KW-1185">Reference proteome</keyword>
<sequence>MGKPDPRLVTGREPMAVIIRRRMPVSLPPLLSHALRPTVVTFVLVKSRARASNERGEAIEGPTSEDIRTLLSGLTYANRFVIVERLDVENDEHYMQAYLEDNGTYRLEYREGAADTHFQTSSRSLGLVFQTFTKWLYRLPGWRDSFTWHSWPGESDGRAVDRAGEI</sequence>
<reference evidence="2" key="1">
    <citation type="journal article" date="2019" name="Int. J. Syst. Evol. Microbiol.">
        <title>The Global Catalogue of Microorganisms (GCM) 10K type strain sequencing project: providing services to taxonomists for standard genome sequencing and annotation.</title>
        <authorList>
            <consortium name="The Broad Institute Genomics Platform"/>
            <consortium name="The Broad Institute Genome Sequencing Center for Infectious Disease"/>
            <person name="Wu L."/>
            <person name="Ma J."/>
        </authorList>
    </citation>
    <scope>NUCLEOTIDE SEQUENCE [LARGE SCALE GENOMIC DNA]</scope>
    <source>
        <strain evidence="2">JCM 17933</strain>
    </source>
</reference>
<name>A0ABP8QYD2_9ACTN</name>
<dbReference type="Proteomes" id="UP001500503">
    <property type="component" value="Unassembled WGS sequence"/>
</dbReference>
<dbReference type="RefSeq" id="WP_345473016.1">
    <property type="nucleotide sequence ID" value="NZ_BAABHF010000048.1"/>
</dbReference>
<accession>A0ABP8QYD2</accession>
<dbReference type="EMBL" id="BAABHF010000048">
    <property type="protein sequence ID" value="GAA4513264.1"/>
    <property type="molecule type" value="Genomic_DNA"/>
</dbReference>
<proteinExistence type="predicted"/>